<evidence type="ECO:0000256" key="2">
    <source>
        <dbReference type="PROSITE-ProRule" id="PRU00708"/>
    </source>
</evidence>
<dbReference type="Pfam" id="PF01535">
    <property type="entry name" value="PPR"/>
    <property type="match status" value="2"/>
</dbReference>
<gene>
    <name evidence="4" type="ORF">TAT_000372100</name>
    <name evidence="5" type="ORF">TAV_000372100</name>
</gene>
<dbReference type="EMBL" id="UIVS01000004">
    <property type="protein sequence ID" value="SVP95557.1"/>
    <property type="molecule type" value="Genomic_DNA"/>
</dbReference>
<evidence type="ECO:0000256" key="3">
    <source>
        <dbReference type="SAM" id="Coils"/>
    </source>
</evidence>
<dbReference type="InterPro" id="IPR050667">
    <property type="entry name" value="PPR-containing_protein"/>
</dbReference>
<keyword evidence="1" id="KW-0677">Repeat</keyword>
<dbReference type="NCBIfam" id="TIGR00756">
    <property type="entry name" value="PPR"/>
    <property type="match status" value="1"/>
</dbReference>
<dbReference type="PROSITE" id="PS51375">
    <property type="entry name" value="PPR"/>
    <property type="match status" value="1"/>
</dbReference>
<organism evidence="4">
    <name type="scientific">Theileria annulata</name>
    <dbReference type="NCBI Taxonomy" id="5874"/>
    <lineage>
        <taxon>Eukaryota</taxon>
        <taxon>Sar</taxon>
        <taxon>Alveolata</taxon>
        <taxon>Apicomplexa</taxon>
        <taxon>Aconoidasida</taxon>
        <taxon>Piroplasmida</taxon>
        <taxon>Theileriidae</taxon>
        <taxon>Theileria</taxon>
    </lineage>
</organism>
<dbReference type="EMBL" id="UIVT01000004">
    <property type="protein sequence ID" value="SVP94934.1"/>
    <property type="molecule type" value="Genomic_DNA"/>
</dbReference>
<dbReference type="PANTHER" id="PTHR47939:SF13">
    <property type="entry name" value="OS03G0201400 PROTEIN"/>
    <property type="match status" value="1"/>
</dbReference>
<proteinExistence type="predicted"/>
<evidence type="ECO:0000313" key="4">
    <source>
        <dbReference type="EMBL" id="SVP94934.1"/>
    </source>
</evidence>
<evidence type="ECO:0000256" key="1">
    <source>
        <dbReference type="ARBA" id="ARBA00022737"/>
    </source>
</evidence>
<dbReference type="InterPro" id="IPR011990">
    <property type="entry name" value="TPR-like_helical_dom_sf"/>
</dbReference>
<reference evidence="4" key="1">
    <citation type="submission" date="2018-07" db="EMBL/GenBank/DDBJ databases">
        <authorList>
            <person name="Quirk P.G."/>
            <person name="Krulwich T.A."/>
        </authorList>
    </citation>
    <scope>NUCLEOTIDE SEQUENCE</scope>
    <source>
        <strain evidence="4">Anand</strain>
    </source>
</reference>
<feature type="repeat" description="PPR" evidence="2">
    <location>
        <begin position="222"/>
        <end position="256"/>
    </location>
</feature>
<accession>A0A3B0MYY6</accession>
<evidence type="ECO:0000313" key="5">
    <source>
        <dbReference type="EMBL" id="SVP95557.1"/>
    </source>
</evidence>
<dbReference type="AlphaFoldDB" id="A0A3B0MYY6"/>
<protein>
    <submittedName>
        <fullName evidence="4">Pentatricopeptide repeat domain/PPR repeat, putative</fullName>
    </submittedName>
</protein>
<dbReference type="VEuPathDB" id="PiroplasmaDB:TA09905"/>
<dbReference type="Gene3D" id="1.25.40.10">
    <property type="entry name" value="Tetratricopeptide repeat domain"/>
    <property type="match status" value="2"/>
</dbReference>
<sequence>MFFNFLILVSLHVSKYLLFISSNTHLLLFFIVIVCYNVLIDTHLSLPFQNKAYLSHNIFCKAYKLEINPFLIDRNHLFAPKFIKSKPSQIKNPKQFLIFSVPPETSGISEQENENLSNDLKILEDSSNSLEKNDENFEEECTPGPLTESDVWKMKAAISQNSTLGIDWVKAIETLQTSSSCTVKPLTIAYNSAISAAEKNSNPDLCMDLISDMKKRNDVALDSVTYKMAISACVKTNRVEDALKLQEEALESGLILDHGVIRNLLWLLSFNGYGPQAIKLFELLKKVAELRKSEKGLIQTDYLHTIESCMLSNMISDSLELYNQLKKSENFVLDSRSLKTLLELAYNLSDSQMSLELYFKAVREKTLKLSHVHFKLILNNLLLTRNLDHIDYIWKNILHESVLLDPILCHLVLQGYSLQGNFQKAYDVLTIMDRDMLLTNHIPYLLAIKSCEKCGEWKLALKIMRMAQHKLKTKNISLYNGVLEACLVAKEWNTMTLLYEELSRKDDKLSPNEGDLRPNGDTIALALIAYFNLEDDSALKELLSIPVIDTPLLSKIRNSLTQEQI</sequence>
<keyword evidence="3" id="KW-0175">Coiled coil</keyword>
<dbReference type="PANTHER" id="PTHR47939">
    <property type="entry name" value="MEMBRANE-ASSOCIATED SALT-INDUCIBLE PROTEIN-LIKE"/>
    <property type="match status" value="1"/>
</dbReference>
<name>A0A3B0MYY6_THEAN</name>
<dbReference type="InterPro" id="IPR002885">
    <property type="entry name" value="PPR_rpt"/>
</dbReference>
<feature type="coiled-coil region" evidence="3">
    <location>
        <begin position="113"/>
        <end position="140"/>
    </location>
</feature>